<dbReference type="EMBL" id="CP041690">
    <property type="protein sequence ID" value="QEE19966.1"/>
    <property type="molecule type" value="Genomic_DNA"/>
</dbReference>
<feature type="transmembrane region" description="Helical" evidence="5">
    <location>
        <begin position="293"/>
        <end position="318"/>
    </location>
</feature>
<keyword evidence="3 5" id="KW-1133">Transmembrane helix</keyword>
<dbReference type="AlphaFoldDB" id="A0A5B9DLR8"/>
<evidence type="ECO:0000313" key="8">
    <source>
        <dbReference type="Proteomes" id="UP000321062"/>
    </source>
</evidence>
<feature type="transmembrane region" description="Helical" evidence="5">
    <location>
        <begin position="132"/>
        <end position="151"/>
    </location>
</feature>
<dbReference type="GO" id="GO:0016020">
    <property type="term" value="C:membrane"/>
    <property type="evidence" value="ECO:0007669"/>
    <property type="project" value="UniProtKB-SubCell"/>
</dbReference>
<dbReference type="OrthoDB" id="9810941at2"/>
<accession>A0A5B9DLR8</accession>
<dbReference type="Pfam" id="PF07690">
    <property type="entry name" value="MFS_1"/>
    <property type="match status" value="1"/>
</dbReference>
<feature type="domain" description="Major facilitator superfamily (MFS) profile" evidence="6">
    <location>
        <begin position="202"/>
        <end position="389"/>
    </location>
</feature>
<keyword evidence="2 5" id="KW-0812">Transmembrane</keyword>
<keyword evidence="4 5" id="KW-0472">Membrane</keyword>
<dbReference type="GO" id="GO:0022857">
    <property type="term" value="F:transmembrane transporter activity"/>
    <property type="evidence" value="ECO:0007669"/>
    <property type="project" value="InterPro"/>
</dbReference>
<evidence type="ECO:0000256" key="3">
    <source>
        <dbReference type="ARBA" id="ARBA00022989"/>
    </source>
</evidence>
<sequence length="389" mass="39896">MSPNRLIMLIFFLQPIAFGSWLPRIPDVQQHLGVGPAGLALALLGLPVGTLLTLPFAGRLVARIGARATIIYGFIVYSLVMALPALAWNSESLFVALMFAGSAISTLELGLNVKADEVEKHGGRPIMSTCHGFWSLGIMAGSVIGSAFAALGVAAAVAIPLAAVIVLPVALVVGNVLPDHGKEERIAAAAAPRGKWQPPGPMLLGICLFVFGIGMTEGAIADWSAVFLRDVFGSPTAQAGIGYSVFAGLVAAGRFSGDWLRTRYGAVAVARFCGVCALIGLVIVYFAPAMQVAIAGFAVIGFGVSVGFPLAVTAAASLKDRPASASVATLSFIALTGFLIGPPMIGFVAEHTSMRGGLAMLLPFLGLSLILTGTLRAGMPAKARTAAAG</sequence>
<dbReference type="Gene3D" id="1.20.1250.20">
    <property type="entry name" value="MFS general substrate transporter like domains"/>
    <property type="match status" value="2"/>
</dbReference>
<comment type="subcellular location">
    <subcellularLocation>
        <location evidence="1">Membrane</location>
        <topology evidence="1">Multi-pass membrane protein</topology>
    </subcellularLocation>
</comment>
<dbReference type="PANTHER" id="PTHR23514:SF13">
    <property type="entry name" value="INNER MEMBRANE PROTEIN YBJJ"/>
    <property type="match status" value="1"/>
</dbReference>
<dbReference type="PANTHER" id="PTHR23514">
    <property type="entry name" value="BYPASS OF STOP CODON PROTEIN 6"/>
    <property type="match status" value="1"/>
</dbReference>
<dbReference type="InterPro" id="IPR051788">
    <property type="entry name" value="MFS_Transporter"/>
</dbReference>
<protein>
    <submittedName>
        <fullName evidence="7">MFS transporter</fullName>
    </submittedName>
</protein>
<feature type="transmembrane region" description="Helical" evidence="5">
    <location>
        <begin position="69"/>
        <end position="87"/>
    </location>
</feature>
<dbReference type="KEGG" id="yti:FNA67_07175"/>
<proteinExistence type="predicted"/>
<evidence type="ECO:0000259" key="6">
    <source>
        <dbReference type="PROSITE" id="PS50850"/>
    </source>
</evidence>
<evidence type="ECO:0000256" key="5">
    <source>
        <dbReference type="SAM" id="Phobius"/>
    </source>
</evidence>
<evidence type="ECO:0000256" key="1">
    <source>
        <dbReference type="ARBA" id="ARBA00004141"/>
    </source>
</evidence>
<organism evidence="7 8">
    <name type="scientific">Paradevosia tibetensis</name>
    <dbReference type="NCBI Taxonomy" id="1447062"/>
    <lineage>
        <taxon>Bacteria</taxon>
        <taxon>Pseudomonadati</taxon>
        <taxon>Pseudomonadota</taxon>
        <taxon>Alphaproteobacteria</taxon>
        <taxon>Hyphomicrobiales</taxon>
        <taxon>Devosiaceae</taxon>
        <taxon>Paradevosia</taxon>
    </lineage>
</organism>
<feature type="transmembrane region" description="Helical" evidence="5">
    <location>
        <begin position="157"/>
        <end position="177"/>
    </location>
</feature>
<feature type="transmembrane region" description="Helical" evidence="5">
    <location>
        <begin position="93"/>
        <end position="111"/>
    </location>
</feature>
<feature type="transmembrane region" description="Helical" evidence="5">
    <location>
        <begin position="35"/>
        <end position="57"/>
    </location>
</feature>
<name>A0A5B9DLR8_9HYPH</name>
<dbReference type="CDD" id="cd17393">
    <property type="entry name" value="MFS_MosC_like"/>
    <property type="match status" value="1"/>
</dbReference>
<evidence type="ECO:0000313" key="7">
    <source>
        <dbReference type="EMBL" id="QEE19966.1"/>
    </source>
</evidence>
<dbReference type="InterPro" id="IPR036259">
    <property type="entry name" value="MFS_trans_sf"/>
</dbReference>
<evidence type="ECO:0000256" key="4">
    <source>
        <dbReference type="ARBA" id="ARBA00023136"/>
    </source>
</evidence>
<dbReference type="PROSITE" id="PS50850">
    <property type="entry name" value="MFS"/>
    <property type="match status" value="1"/>
</dbReference>
<evidence type="ECO:0000256" key="2">
    <source>
        <dbReference type="ARBA" id="ARBA00022692"/>
    </source>
</evidence>
<feature type="transmembrane region" description="Helical" evidence="5">
    <location>
        <begin position="325"/>
        <end position="345"/>
    </location>
</feature>
<dbReference type="Proteomes" id="UP000321062">
    <property type="component" value="Chromosome"/>
</dbReference>
<feature type="transmembrane region" description="Helical" evidence="5">
    <location>
        <begin position="264"/>
        <end position="287"/>
    </location>
</feature>
<feature type="transmembrane region" description="Helical" evidence="5">
    <location>
        <begin position="202"/>
        <end position="220"/>
    </location>
</feature>
<dbReference type="InterPro" id="IPR011701">
    <property type="entry name" value="MFS"/>
</dbReference>
<dbReference type="InterPro" id="IPR020846">
    <property type="entry name" value="MFS_dom"/>
</dbReference>
<gene>
    <name evidence="7" type="ORF">FNA67_07175</name>
</gene>
<reference evidence="7 8" key="1">
    <citation type="journal article" date="2015" name="Int. J. Syst. Evol. Microbiol.">
        <title>Youhaiella tibetensis gen. nov., sp. nov., isolated from subsurface sediment.</title>
        <authorList>
            <person name="Wang Y.X."/>
            <person name="Huang F.Q."/>
            <person name="Nogi Y."/>
            <person name="Pang S.J."/>
            <person name="Wang P.K."/>
            <person name="Lv J."/>
        </authorList>
    </citation>
    <scope>NUCLEOTIDE SEQUENCE [LARGE SCALE GENOMIC DNA]</scope>
    <source>
        <strain evidence="8">fig4</strain>
    </source>
</reference>
<feature type="transmembrane region" description="Helical" evidence="5">
    <location>
        <begin position="232"/>
        <end position="252"/>
    </location>
</feature>
<keyword evidence="8" id="KW-1185">Reference proteome</keyword>
<dbReference type="SUPFAM" id="SSF103473">
    <property type="entry name" value="MFS general substrate transporter"/>
    <property type="match status" value="1"/>
</dbReference>
<dbReference type="RefSeq" id="WP_147655542.1">
    <property type="nucleotide sequence ID" value="NZ_BMFM01000001.1"/>
</dbReference>
<feature type="transmembrane region" description="Helical" evidence="5">
    <location>
        <begin position="357"/>
        <end position="375"/>
    </location>
</feature>